<evidence type="ECO:0000313" key="1">
    <source>
        <dbReference type="EMBL" id="PPV14139.1"/>
    </source>
</evidence>
<gene>
    <name evidence="1" type="ORF">AWN73_14810</name>
</gene>
<reference evidence="1 2" key="1">
    <citation type="submission" date="2016-01" db="EMBL/GenBank/DDBJ databases">
        <title>Characterization of the Clostridium difficile lineages that are prevalent in Hong Kong and China.</title>
        <authorList>
            <person name="Kwok J.S.-L."/>
            <person name="Lam W.-Y."/>
            <person name="Ip M."/>
            <person name="Chan T.-F."/>
            <person name="Hawkey P.M."/>
            <person name="Tsui S.K.-W."/>
        </authorList>
    </citation>
    <scope>NUCLEOTIDE SEQUENCE [LARGE SCALE GENOMIC DNA]</scope>
    <source>
        <strain evidence="1 2">300064</strain>
    </source>
</reference>
<comment type="caution">
    <text evidence="1">The sequence shown here is derived from an EMBL/GenBank/DDBJ whole genome shotgun (WGS) entry which is preliminary data.</text>
</comment>
<organism evidence="1 2">
    <name type="scientific">Clostridium butyricum</name>
    <dbReference type="NCBI Taxonomy" id="1492"/>
    <lineage>
        <taxon>Bacteria</taxon>
        <taxon>Bacillati</taxon>
        <taxon>Bacillota</taxon>
        <taxon>Clostridia</taxon>
        <taxon>Eubacteriales</taxon>
        <taxon>Clostridiaceae</taxon>
        <taxon>Clostridium</taxon>
    </lineage>
</organism>
<dbReference type="EMBL" id="LRDH01000112">
    <property type="protein sequence ID" value="PPV14139.1"/>
    <property type="molecule type" value="Genomic_DNA"/>
</dbReference>
<sequence>MKKILIDMICLTLKYMPQLLYPNKKTCKFKKAVLEDYNTIYGEASIDDILEKEEELTNEVYEEKAIYSINLGCGTLNDYQIMDAYKVNKENLNDINTFLKGKDLRKKVDIKKEANAAAVALIRINEGNGTILNYKKFQISILPIYLQTINDNIKKYRINMKKNLTITEIKEIGSTLAINISSGIDNINNGIGNRKDYEIIGINNLSKKNINDINNFLNNKDLKTPNMIRNEIKRLFNALSKISRGNGTNNNYQLIGMKLESKKIKIINSVLECVYKRDKRDLSVGDIINISENIMDNFMAINNSSDEKSKRKLIITDSLEREAL</sequence>
<protein>
    <submittedName>
        <fullName evidence="1">Uncharacterized protein</fullName>
    </submittedName>
</protein>
<accession>A0A2S7F9H3</accession>
<name>A0A2S7F9H3_CLOBU</name>
<proteinExistence type="predicted"/>
<dbReference type="AlphaFoldDB" id="A0A2S7F9H3"/>
<evidence type="ECO:0000313" key="2">
    <source>
        <dbReference type="Proteomes" id="UP000238081"/>
    </source>
</evidence>
<dbReference type="Proteomes" id="UP000238081">
    <property type="component" value="Unassembled WGS sequence"/>
</dbReference>
<dbReference type="RefSeq" id="WP_043662794.1">
    <property type="nucleotide sequence ID" value="NZ_CAVLFH010000001.1"/>
</dbReference>